<evidence type="ECO:0000256" key="6">
    <source>
        <dbReference type="ARBA" id="ARBA00023242"/>
    </source>
</evidence>
<dbReference type="Pfam" id="PF20925">
    <property type="entry name" value="Htt_bridge"/>
    <property type="match status" value="1"/>
</dbReference>
<name>A0A8X6JNN6_9ARAC</name>
<dbReference type="SUPFAM" id="SSF48371">
    <property type="entry name" value="ARM repeat"/>
    <property type="match status" value="1"/>
</dbReference>
<keyword evidence="10" id="KW-1185">Reference proteome</keyword>
<comment type="caution">
    <text evidence="9">The sequence shown here is derived from an EMBL/GenBank/DDBJ whole genome shotgun (WGS) entry which is preliminary data.</text>
</comment>
<dbReference type="GO" id="GO:0004519">
    <property type="term" value="F:endonuclease activity"/>
    <property type="evidence" value="ECO:0007669"/>
    <property type="project" value="UniProtKB-KW"/>
</dbReference>
<evidence type="ECO:0000259" key="8">
    <source>
        <dbReference type="PROSITE" id="PS50994"/>
    </source>
</evidence>
<dbReference type="InterPro" id="IPR001584">
    <property type="entry name" value="Integrase_cat-core"/>
</dbReference>
<keyword evidence="5" id="KW-0963">Cytoplasm</keyword>
<evidence type="ECO:0000256" key="1">
    <source>
        <dbReference type="ARBA" id="ARBA00002907"/>
    </source>
</evidence>
<dbReference type="InterPro" id="IPR048411">
    <property type="entry name" value="Htt_N_HEAT_rpt-1"/>
</dbReference>
<feature type="domain" description="Integrase catalytic" evidence="8">
    <location>
        <begin position="2769"/>
        <end position="2945"/>
    </location>
</feature>
<dbReference type="Pfam" id="PF20927">
    <property type="entry name" value="Htt_C-HEAT"/>
    <property type="match status" value="2"/>
</dbReference>
<dbReference type="CDD" id="cd09274">
    <property type="entry name" value="RNase_HI_RT_Ty3"/>
    <property type="match status" value="1"/>
</dbReference>
<sequence>MDTFLLCCDDENSDVRLMADECLNRTIKTLLDSHLGRLLVELFKEIKKNSSARSLRAALSRFGDICHLMRPQKCRPYTVNLVPALAKICQRNNEELVQETLALAINKLMPVLGQFANDKEVKVLLKAFLPNLIVSSAIVRRAAASSLTAICLYSRRPSSFFSWILLALFDLILPVNEDHSVYVILGVLLCLRHVVPHLNEAMLSPNSKGNSVIQNEEEMVVTKEQLLKIYELVLHFTNHPDHNVITATLETLYHMLKCAPKVLQQELVSPNGITKSLIFDIPKLNRAMSESQYSMVPSLASIDEAALEDDQDIFVPDKQTDDHLSYCDDEMRSNLDLNGDYDLSDNVSMKLNKVSNDELTYLLSNSEISPFTILKHPFLKKGASDENMLDSDEELWENSTSSSPGPVSKVEFKVGNIGTFTDHDVALKYCTRLLCSSFLLTGTPGYCIPDRNVRISVKSLALGCLSSIFSLYPNGFLLPLHLNTGSTDNNNIDVPSLPFLLSNIISIVEDDSSVASKLGLVGLKQCLNALLNSVDAIESFPILETLLKVQSNSYWLTKVELTEVVSSIPFKIIHYLESKHISCNSSVNICYQDKVLNDILIPLLGDEDVRVRHSSAVAFSRLVSTLFYPIDHLNKDPIIAIAKEAVDSYLEVSHKGSSHTSLPLVHALVKPFAVHDSVSYNPVLDAALSKVINLLVNTLRMCSNKYLVYGCCHALCLLSEKFLVTVFPETWIAVISNFKMENTASDTLESSFVNIQEPSVNYPSKQNTDLVCHLISFVTSTSLCLDLIAHQHVLQLTGNLLCGMWYKYFVEAHKSSNGNLQDVKPDAYVSFIIGKVFHHLMKVLNIFTHVLEEQYPFPASSRSALPSLPNAPSLSPIKRKNKVKDESPTSNNIIKGSPSKGIEKSDVEKEKVSSKISGNIGQFHNSPLYMKLFEILKGAHGSYKISMDFQSSEKFCHLLRCVLDVMCQILEISDSSEMSKNAEEMLCYMKSVMVMESSSAVRCVRQLLKCLFGTNLVVLCQEAQLVVGINKKCASSSRLSSSLPGLYYTILSYPYTDFTHSLAEKAMKSVSSDASDDLVSFRCLNWVKRGNEKVTSLLKSGTKGEKANLASHIRLFEGVVIRALQQYTISSEINLQCQVLDLLAQLVQLRVNYCLLDADQIFISHVIKQFEFIEEGQILNADVLIPRIFYFLILLSYERYHSKPIISVPKILQLCDGLIASGQSPEKYIIPALQPVIEDLFLLRSMNKMDVGKELDAQREVVISTLFKLVHYPQVLELFFLVIKHSHQEGEDKWRKTSRQVVDVILPLLSRQQIQIENQEELNILHKLLEAVASNVFRPVDILLKALFSQPKDLTIPPNINRWMCMVLTVLRLLISQANEEAVLSRLADMGITIKIYKLGLSPSLRCEKEQADLCISNASAEFLPGATFSRFLFQVLGVVVESLCNHAYMHTLHFSDNQFLCQQAAHLLLYLTYMFQSGTFRRLTTSAMSIIKDDLNSQESSSEYPVYYTVYEIEHLFHKIAPFYPTLVIQWCNILTLLNYDNRKFWSKIVLPYQDHKDIEPTTISMQSTEKKDAFLPCNLEMVHRGGIILLCDYVCENPTDVVQMTWLIVNHVNDVIDLSLETTVQDFISAIHRNPAASGLWIQAIINAHHKALRKPNFWKQALLCLENIHLSQSGKLLNLLVDHFFSTHHLIISSMCNRLACKRMEILLSEPSACQLSIQDIEKFINNFKSSGIARRYPNFISLCEKMKVLLSEEESPSSAHPLVEPMIQIQHVELNKDWYLKFVKEKCFNCLSPAKECAHLLSHLKYEDILTVMVSKEFQLPILEQCLLLGAKLISSTEKYLSTKSNDPFLGITESPGSALYRSAQSTLLQHLADFMTLLPRASKHQNRMHKLFLEKSFWEILFFIVPSTFSFLVTQDLLPDRNIPSDSSDDIVHLSAICCEAVVWLIETSKTVSSEMLRITLFLLDKTLKSTELSSVIGSSSHTSKICLTISSVHYLMKYLQQDKNHVMQPDLVENASLTTEQRQAWKACVHMAEMIEWLEMSGSYQTDVSEHLFNPLKSVIRGLARLPLVNSFARAPPILWNLGWNPEFSGDFKTCIPTPSGEYLQDRDVLKQFIYRINLLGWISRQQFEETWMALLGVLSATPVDDIDGKEEDEERIRTSCLAVKSITSLLLHTLLLPQPGNPQNSYFLLQPRDKPLAFQHTKCGKKLMCVRWPIYAALQKLLRFERFEEQILNVNTERIASLDSYSLSQVSLEYLNAAAGLVEDNEDLDGSASSNSSPLSTNVGGIASFQLREQCLTAVGLDIHSCLHFLLDLYSQWLSPQTCPYTPLTLLTEVTKSVVALSDIFMEKTQFEWMLDTFLEVQRIHPAEDEVIAQYLIFGICKAAAVLGIEQDILDKLKKLLELSLKSTYLPTKISSLHGLLYLLEQGSGDEYFPLLPTATEYILKHLDATDCSKLCSDNEDHILILWAVTFYIMENYQDEISEEEFSQKIYQICLNVCGSTEECVSSAVYLTVLHGLERLLVAEILTGKEANVLLKLTVDRIRSGTPVFSMAALGFFLSCMYIVGGALNCLTENGPQPIAFFSRKLSATEKKYSTYDRELLAIYLAIKHFRHQLEGHNFIIFTDHRPLTFAFNKISNSCSPRQLRHLDFISQFSTDIRHVSGSDNSVADALSRINALNLSTTDLQHLADSQIKDEELKTLISSNDLSIKLKPLKMGNALEIFCDVSREKVRPCVPEELRFEVFRSLHNLSHPVQRHTVSPIQPFAPTVERFQHVHIDLVGPFPPSDGFTFLLTCIDRYTRWPEVIPVSDISAEAVAKSFIANWISRFGVPAIITTDQGGQFQSRLLYSLKQMLGIQQIRTTPYHPSSNGMVERLHCTLIKLFGVTIQNGQSRYQWSCWVYVRSSRRTSMHPALKWVEGLKPSLTAPYQGPFEVLSRTDKHFTIKINDKTSTISTDRLKPAFLLNDTDSTKEPFPVQKSNHLVVLPPRLDQNVPIPATTRSGRKVRFNPKYL</sequence>
<dbReference type="PROSITE" id="PS50994">
    <property type="entry name" value="INTEGRASE"/>
    <property type="match status" value="1"/>
</dbReference>
<evidence type="ECO:0000256" key="5">
    <source>
        <dbReference type="ARBA" id="ARBA00022490"/>
    </source>
</evidence>
<dbReference type="SUPFAM" id="SSF56672">
    <property type="entry name" value="DNA/RNA polymerases"/>
    <property type="match status" value="1"/>
</dbReference>
<accession>A0A8X6JNN6</accession>
<protein>
    <submittedName>
        <fullName evidence="9">Huntingtin</fullName>
    </submittedName>
</protein>
<dbReference type="InterPro" id="IPR048413">
    <property type="entry name" value="Htt_C-HEAT_rpt"/>
</dbReference>
<dbReference type="Pfam" id="PF00665">
    <property type="entry name" value="rve"/>
    <property type="match status" value="1"/>
</dbReference>
<reference evidence="9" key="1">
    <citation type="submission" date="2020-08" db="EMBL/GenBank/DDBJ databases">
        <title>Multicomponent nature underlies the extraordinary mechanical properties of spider dragline silk.</title>
        <authorList>
            <person name="Kono N."/>
            <person name="Nakamura H."/>
            <person name="Mori M."/>
            <person name="Yoshida Y."/>
            <person name="Ohtoshi R."/>
            <person name="Malay A.D."/>
            <person name="Moran D.A.P."/>
            <person name="Tomita M."/>
            <person name="Numata K."/>
            <person name="Arakawa K."/>
        </authorList>
    </citation>
    <scope>NUCLEOTIDE SEQUENCE</scope>
</reference>
<evidence type="ECO:0000313" key="10">
    <source>
        <dbReference type="Proteomes" id="UP000886998"/>
    </source>
</evidence>
<dbReference type="Pfam" id="PF12372">
    <property type="entry name" value="Htt_N-HEAT"/>
    <property type="match status" value="1"/>
</dbReference>
<evidence type="ECO:0000313" key="9">
    <source>
        <dbReference type="EMBL" id="GFS47261.1"/>
    </source>
</evidence>
<dbReference type="GO" id="GO:0003964">
    <property type="term" value="F:RNA-directed DNA polymerase activity"/>
    <property type="evidence" value="ECO:0007669"/>
    <property type="project" value="UniProtKB-KW"/>
</dbReference>
<keyword evidence="6" id="KW-0539">Nucleus</keyword>
<proteinExistence type="inferred from homology"/>
<dbReference type="InterPro" id="IPR028426">
    <property type="entry name" value="Huntingtin_fam"/>
</dbReference>
<evidence type="ECO:0000256" key="3">
    <source>
        <dbReference type="ARBA" id="ARBA00004496"/>
    </source>
</evidence>
<dbReference type="EMBL" id="BMAV01026096">
    <property type="protein sequence ID" value="GFS47261.1"/>
    <property type="molecule type" value="Genomic_DNA"/>
</dbReference>
<dbReference type="Proteomes" id="UP000886998">
    <property type="component" value="Unassembled WGS sequence"/>
</dbReference>
<comment type="function">
    <text evidence="1">May play a role in microtubule-mediated transport or vesicle function.</text>
</comment>
<comment type="similarity">
    <text evidence="4">Belongs to the huntingtin family.</text>
</comment>
<dbReference type="Gene3D" id="3.30.420.10">
    <property type="entry name" value="Ribonuclease H-like superfamily/Ribonuclease H"/>
    <property type="match status" value="1"/>
</dbReference>
<dbReference type="Pfam" id="PF20926">
    <property type="entry name" value="Htt_N-HEAT_1"/>
    <property type="match status" value="1"/>
</dbReference>
<evidence type="ECO:0000256" key="4">
    <source>
        <dbReference type="ARBA" id="ARBA00007153"/>
    </source>
</evidence>
<dbReference type="InterPro" id="IPR048412">
    <property type="entry name" value="Htt_bridge"/>
</dbReference>
<dbReference type="InterPro" id="IPR016024">
    <property type="entry name" value="ARM-type_fold"/>
</dbReference>
<dbReference type="GO" id="GO:0005737">
    <property type="term" value="C:cytoplasm"/>
    <property type="evidence" value="ECO:0007669"/>
    <property type="project" value="UniProtKB-SubCell"/>
</dbReference>
<dbReference type="InterPro" id="IPR036397">
    <property type="entry name" value="RNaseH_sf"/>
</dbReference>
<dbReference type="Gene3D" id="1.25.10.10">
    <property type="entry name" value="Leucine-rich Repeat Variant"/>
    <property type="match status" value="1"/>
</dbReference>
<dbReference type="InterPro" id="IPR024613">
    <property type="entry name" value="Huntingtin_N_HEAT_rpt-2"/>
</dbReference>
<dbReference type="GO" id="GO:0042575">
    <property type="term" value="C:DNA polymerase complex"/>
    <property type="evidence" value="ECO:0007669"/>
    <property type="project" value="UniProtKB-ARBA"/>
</dbReference>
<evidence type="ECO:0000256" key="7">
    <source>
        <dbReference type="SAM" id="MobiDB-lite"/>
    </source>
</evidence>
<dbReference type="GO" id="GO:0016787">
    <property type="term" value="F:hydrolase activity"/>
    <property type="evidence" value="ECO:0007669"/>
    <property type="project" value="UniProtKB-KW"/>
</dbReference>
<dbReference type="InterPro" id="IPR012337">
    <property type="entry name" value="RNaseH-like_sf"/>
</dbReference>
<dbReference type="PANTHER" id="PTHR10170">
    <property type="entry name" value="HUNTINGTON DISEASE PROTEIN"/>
    <property type="match status" value="1"/>
</dbReference>
<comment type="subcellular location">
    <subcellularLocation>
        <location evidence="3">Cytoplasm</location>
    </subcellularLocation>
    <subcellularLocation>
        <location evidence="2">Nucleus</location>
    </subcellularLocation>
</comment>
<dbReference type="SUPFAM" id="SSF53098">
    <property type="entry name" value="Ribonuclease H-like"/>
    <property type="match status" value="1"/>
</dbReference>
<dbReference type="GO" id="GO:0015074">
    <property type="term" value="P:DNA integration"/>
    <property type="evidence" value="ECO:0007669"/>
    <property type="project" value="InterPro"/>
</dbReference>
<dbReference type="InterPro" id="IPR043502">
    <property type="entry name" value="DNA/RNA_pol_sf"/>
</dbReference>
<dbReference type="InterPro" id="IPR011989">
    <property type="entry name" value="ARM-like"/>
</dbReference>
<gene>
    <name evidence="9" type="primary">htt</name>
    <name evidence="9" type="ORF">TNIN_142741</name>
</gene>
<dbReference type="PANTHER" id="PTHR10170:SF10">
    <property type="entry name" value="HUNTINGTIN"/>
    <property type="match status" value="1"/>
</dbReference>
<feature type="region of interest" description="Disordered" evidence="7">
    <location>
        <begin position="868"/>
        <end position="906"/>
    </location>
</feature>
<dbReference type="OrthoDB" id="6417237at2759"/>
<dbReference type="GO" id="GO:0003676">
    <property type="term" value="F:nucleic acid binding"/>
    <property type="evidence" value="ECO:0007669"/>
    <property type="project" value="InterPro"/>
</dbReference>
<evidence type="ECO:0000256" key="2">
    <source>
        <dbReference type="ARBA" id="ARBA00004123"/>
    </source>
</evidence>
<organism evidence="9 10">
    <name type="scientific">Trichonephila inaurata madagascariensis</name>
    <dbReference type="NCBI Taxonomy" id="2747483"/>
    <lineage>
        <taxon>Eukaryota</taxon>
        <taxon>Metazoa</taxon>
        <taxon>Ecdysozoa</taxon>
        <taxon>Arthropoda</taxon>
        <taxon>Chelicerata</taxon>
        <taxon>Arachnida</taxon>
        <taxon>Araneae</taxon>
        <taxon>Araneomorphae</taxon>
        <taxon>Entelegynae</taxon>
        <taxon>Araneoidea</taxon>
        <taxon>Nephilidae</taxon>
        <taxon>Trichonephila</taxon>
        <taxon>Trichonephila inaurata</taxon>
    </lineage>
</organism>
<dbReference type="GO" id="GO:0005634">
    <property type="term" value="C:nucleus"/>
    <property type="evidence" value="ECO:0007669"/>
    <property type="project" value="UniProtKB-SubCell"/>
</dbReference>